<evidence type="ECO:0000313" key="2">
    <source>
        <dbReference type="EMBL" id="MDJ1645419.1"/>
    </source>
</evidence>
<accession>A0ABT7DHV6</accession>
<evidence type="ECO:0000256" key="1">
    <source>
        <dbReference type="SAM" id="MobiDB-lite"/>
    </source>
</evidence>
<organism evidence="2 3">
    <name type="scientific">Streptomyces pakalii</name>
    <dbReference type="NCBI Taxonomy" id="3036494"/>
    <lineage>
        <taxon>Bacteria</taxon>
        <taxon>Bacillati</taxon>
        <taxon>Actinomycetota</taxon>
        <taxon>Actinomycetes</taxon>
        <taxon>Kitasatosporales</taxon>
        <taxon>Streptomycetaceae</taxon>
        <taxon>Streptomyces</taxon>
    </lineage>
</organism>
<dbReference type="Proteomes" id="UP001237194">
    <property type="component" value="Unassembled WGS sequence"/>
</dbReference>
<comment type="caution">
    <text evidence="2">The sequence shown here is derived from an EMBL/GenBank/DDBJ whole genome shotgun (WGS) entry which is preliminary data.</text>
</comment>
<evidence type="ECO:0000313" key="3">
    <source>
        <dbReference type="Proteomes" id="UP001237194"/>
    </source>
</evidence>
<gene>
    <name evidence="2" type="ORF">P5W92_34180</name>
</gene>
<proteinExistence type="predicted"/>
<sequence>MPDQLPSSDELWPGWVAGRAAQAVYGKHLERIGQLIPAVLYAHVMDRQGITAAHNASHQDVVNAQVASLAMECRDDLLEAAVVLDALALCQGHGSYLPRPYQETSVPTPRDVELRTDASDVAGELARHDQQHATSTTGDVPAPLEDGCTDGDRDAVRAYARREWITRQERWPGPGRVPAWVPGDGGGVTPPLSGAPSSPRCRWGLAAAG</sequence>
<reference evidence="2 3" key="1">
    <citation type="submission" date="2023-04" db="EMBL/GenBank/DDBJ databases">
        <title>A novel species of the genus Streptomyces: Streptomyces pakalii sp. nov. isolated from a Mexican soil jungle.</title>
        <authorList>
            <person name="Chavez-Hernandez M.A."/>
            <person name="Ortiz-Alvarez J."/>
            <person name="Villa-Tanaca L."/>
            <person name="Hernandez-Rodriguez C."/>
        </authorList>
    </citation>
    <scope>NUCLEOTIDE SEQUENCE [LARGE SCALE GENOMIC DNA]</scope>
    <source>
        <strain evidence="2 3">ENCB-J15</strain>
    </source>
</reference>
<feature type="region of interest" description="Disordered" evidence="1">
    <location>
        <begin position="126"/>
        <end position="151"/>
    </location>
</feature>
<name>A0ABT7DHV6_9ACTN</name>
<dbReference type="RefSeq" id="WP_283901430.1">
    <property type="nucleotide sequence ID" value="NZ_JARWAF010000024.1"/>
</dbReference>
<keyword evidence="3" id="KW-1185">Reference proteome</keyword>
<evidence type="ECO:0008006" key="4">
    <source>
        <dbReference type="Google" id="ProtNLM"/>
    </source>
</evidence>
<protein>
    <recommendedName>
        <fullName evidence="4">DUF222 domain-containing protein</fullName>
    </recommendedName>
</protein>
<dbReference type="EMBL" id="JARWAF010000024">
    <property type="protein sequence ID" value="MDJ1645419.1"/>
    <property type="molecule type" value="Genomic_DNA"/>
</dbReference>